<dbReference type="Gene3D" id="1.25.10.10">
    <property type="entry name" value="Leucine-rich Repeat Variant"/>
    <property type="match status" value="2"/>
</dbReference>
<dbReference type="AlphaFoldDB" id="A0AAN9BGZ2"/>
<organism evidence="1 2">
    <name type="scientific">Littorina saxatilis</name>
    <dbReference type="NCBI Taxonomy" id="31220"/>
    <lineage>
        <taxon>Eukaryota</taxon>
        <taxon>Metazoa</taxon>
        <taxon>Spiralia</taxon>
        <taxon>Lophotrochozoa</taxon>
        <taxon>Mollusca</taxon>
        <taxon>Gastropoda</taxon>
        <taxon>Caenogastropoda</taxon>
        <taxon>Littorinimorpha</taxon>
        <taxon>Littorinoidea</taxon>
        <taxon>Littorinidae</taxon>
        <taxon>Littorina</taxon>
    </lineage>
</organism>
<gene>
    <name evidence="1" type="ORF">V1264_019608</name>
</gene>
<name>A0AAN9BGZ2_9CAEN</name>
<reference evidence="1 2" key="1">
    <citation type="submission" date="2024-02" db="EMBL/GenBank/DDBJ databases">
        <title>Chromosome-scale genome assembly of the rough periwinkle Littorina saxatilis.</title>
        <authorList>
            <person name="De Jode A."/>
            <person name="Faria R."/>
            <person name="Formenti G."/>
            <person name="Sims Y."/>
            <person name="Smith T.P."/>
            <person name="Tracey A."/>
            <person name="Wood J.M.D."/>
            <person name="Zagrodzka Z.B."/>
            <person name="Johannesson K."/>
            <person name="Butlin R.K."/>
            <person name="Leder E.H."/>
        </authorList>
    </citation>
    <scope>NUCLEOTIDE SEQUENCE [LARGE SCALE GENOMIC DNA]</scope>
    <source>
        <strain evidence="1">Snail1</strain>
        <tissue evidence="1">Muscle</tissue>
    </source>
</reference>
<dbReference type="PANTHER" id="PTHR46270">
    <property type="entry name" value="ARMADILLO-TYPE FOLD-RELATED"/>
    <property type="match status" value="1"/>
</dbReference>
<evidence type="ECO:0000313" key="2">
    <source>
        <dbReference type="Proteomes" id="UP001374579"/>
    </source>
</evidence>
<dbReference type="PANTHER" id="PTHR46270:SF2">
    <property type="entry name" value="TIR DOMAIN-CONTAINING PROTEIN"/>
    <property type="match status" value="1"/>
</dbReference>
<comment type="caution">
    <text evidence="1">The sequence shown here is derived from an EMBL/GenBank/DDBJ whole genome shotgun (WGS) entry which is preliminary data.</text>
</comment>
<sequence length="533" mass="59429">MDSNPDITDTLHASADHALIAENGQLSGLSPEDKQVVVQLFQANPKLWTEFRSIVEFCDLVDEGIGANYESLLRKLIPVYKIRNAVDTIIASKFSLAVGFVERLVRLYRHIMTETGTAFVYDISGTDRDERRFCLLVLWALFQTFSHNVDDFRLRFAQTGVLGDMVESLKCMKHIAPDALDGGDVCSRCLGTIHNCCKHSEVRVMVTRMDIVPHVLPFLRNTGMDRDIRLLAYFLLAFVVPDNELDMLELDLDLLTSCLQYTRVALNTTQKRAWSIEEIFIGLSLAMRLDFNKRLFAAKEGAVQGMTQILRSGTEVEKETVMATLRQLDNDPENVKMFKRDEGLIKSLSALRGNEKKEIRDACEEILLKIQQVEAQDGEERPELDELLADQMNTLTILGVGPVQFLLDTLTNHSSKGPGVTSLPGKATSRDQTLRALTALAGDDSCKREILARDGLGLLRKILQEGDDNERTLSAHVVLQLSSRREYCLLLQADGQLMETLGVVKTQSSGDLSDAITNILHAVHTQTATSCSA</sequence>
<keyword evidence="2" id="KW-1185">Reference proteome</keyword>
<evidence type="ECO:0000313" key="1">
    <source>
        <dbReference type="EMBL" id="KAK7104976.1"/>
    </source>
</evidence>
<dbReference type="InterPro" id="IPR016024">
    <property type="entry name" value="ARM-type_fold"/>
</dbReference>
<dbReference type="Proteomes" id="UP001374579">
    <property type="component" value="Unassembled WGS sequence"/>
</dbReference>
<dbReference type="InterPro" id="IPR011989">
    <property type="entry name" value="ARM-like"/>
</dbReference>
<proteinExistence type="predicted"/>
<dbReference type="SUPFAM" id="SSF48371">
    <property type="entry name" value="ARM repeat"/>
    <property type="match status" value="1"/>
</dbReference>
<dbReference type="EMBL" id="JBAMIC010000008">
    <property type="protein sequence ID" value="KAK7104976.1"/>
    <property type="molecule type" value="Genomic_DNA"/>
</dbReference>
<protein>
    <submittedName>
        <fullName evidence="1">Uncharacterized protein</fullName>
    </submittedName>
</protein>
<accession>A0AAN9BGZ2</accession>